<feature type="domain" description="NAD(P)-binding" evidence="2">
    <location>
        <begin position="9"/>
        <end position="186"/>
    </location>
</feature>
<organism evidence="3 4">
    <name type="scientific">Leisingera aquaemixtae</name>
    <dbReference type="NCBI Taxonomy" id="1396826"/>
    <lineage>
        <taxon>Bacteria</taxon>
        <taxon>Pseudomonadati</taxon>
        <taxon>Pseudomonadota</taxon>
        <taxon>Alphaproteobacteria</taxon>
        <taxon>Rhodobacterales</taxon>
        <taxon>Roseobacteraceae</taxon>
        <taxon>Leisingera</taxon>
    </lineage>
</organism>
<dbReference type="InterPro" id="IPR036291">
    <property type="entry name" value="NAD(P)-bd_dom_sf"/>
</dbReference>
<accession>A0A0P1HIT7</accession>
<dbReference type="EC" id="4.-.-.-" evidence="3"/>
<dbReference type="Gene3D" id="3.40.50.720">
    <property type="entry name" value="NAD(P)-binding Rossmann-like Domain"/>
    <property type="match status" value="1"/>
</dbReference>
<evidence type="ECO:0000313" key="3">
    <source>
        <dbReference type="EMBL" id="CUH98332.1"/>
    </source>
</evidence>
<dbReference type="Pfam" id="PF13460">
    <property type="entry name" value="NAD_binding_10"/>
    <property type="match status" value="1"/>
</dbReference>
<dbReference type="AlphaFoldDB" id="A0A0P1HIT7"/>
<sequence length="200" mass="20412">MPMNILIAGATGKTGRILTQDLLDQGHSLTALVRESSDTSSLPEGTKLRHGDLTDLQPGVCDGADVVIFAAGSGGATGPEMTEKVDRDGAMRLIDLAKDAGAGRFVMLSSIGADQSDPSGDLAHYLKAKHAADEHLKNSGLTYAILRPVSLTDSGRSADVVLGGQVDKSAKASRADVAAVLAEAATTGGLDGQALDMQSA</sequence>
<evidence type="ECO:0000259" key="2">
    <source>
        <dbReference type="Pfam" id="PF13460"/>
    </source>
</evidence>
<dbReference type="InterPro" id="IPR016040">
    <property type="entry name" value="NAD(P)-bd_dom"/>
</dbReference>
<dbReference type="Proteomes" id="UP000051326">
    <property type="component" value="Unassembled WGS sequence"/>
</dbReference>
<keyword evidence="3" id="KW-0456">Lyase</keyword>
<dbReference type="GO" id="GO:0016829">
    <property type="term" value="F:lyase activity"/>
    <property type="evidence" value="ECO:0007669"/>
    <property type="project" value="UniProtKB-KW"/>
</dbReference>
<dbReference type="CDD" id="cd05243">
    <property type="entry name" value="SDR_a5"/>
    <property type="match status" value="1"/>
</dbReference>
<dbReference type="PANTHER" id="PTHR15020">
    <property type="entry name" value="FLAVIN REDUCTASE-RELATED"/>
    <property type="match status" value="1"/>
</dbReference>
<dbReference type="EMBL" id="CYSR01000005">
    <property type="protein sequence ID" value="CUH98332.1"/>
    <property type="molecule type" value="Genomic_DNA"/>
</dbReference>
<dbReference type="PANTHER" id="PTHR15020:SF50">
    <property type="entry name" value="UPF0659 PROTEIN YMR090W"/>
    <property type="match status" value="1"/>
</dbReference>
<feature type="region of interest" description="Disordered" evidence="1">
    <location>
        <begin position="34"/>
        <end position="53"/>
    </location>
</feature>
<reference evidence="3 4" key="1">
    <citation type="submission" date="2015-09" db="EMBL/GenBank/DDBJ databases">
        <authorList>
            <consortium name="Swine Surveillance"/>
        </authorList>
    </citation>
    <scope>NUCLEOTIDE SEQUENCE [LARGE SCALE GENOMIC DNA]</scope>
    <source>
        <strain evidence="3 4">CECT 8399</strain>
    </source>
</reference>
<name>A0A0P1HIT7_9RHOB</name>
<gene>
    <name evidence="3" type="primary">yhfK</name>
    <name evidence="3" type="ORF">PHA8399_00446</name>
</gene>
<dbReference type="SUPFAM" id="SSF51735">
    <property type="entry name" value="NAD(P)-binding Rossmann-fold domains"/>
    <property type="match status" value="1"/>
</dbReference>
<evidence type="ECO:0000256" key="1">
    <source>
        <dbReference type="SAM" id="MobiDB-lite"/>
    </source>
</evidence>
<protein>
    <submittedName>
        <fullName evidence="3">Putative sugar epimerase YhfK</fullName>
        <ecNumber evidence="3">4.-.-.-</ecNumber>
    </submittedName>
</protein>
<dbReference type="STRING" id="1396826.PHA8399_00446"/>
<evidence type="ECO:0000313" key="4">
    <source>
        <dbReference type="Proteomes" id="UP000051326"/>
    </source>
</evidence>
<proteinExistence type="predicted"/>